<dbReference type="Pfam" id="PF08281">
    <property type="entry name" value="Sigma70_r4_2"/>
    <property type="match status" value="1"/>
</dbReference>
<dbReference type="GO" id="GO:0003677">
    <property type="term" value="F:DNA binding"/>
    <property type="evidence" value="ECO:0007669"/>
    <property type="project" value="UniProtKB-KW"/>
</dbReference>
<dbReference type="InterPro" id="IPR013325">
    <property type="entry name" value="RNA_pol_sigma_r2"/>
</dbReference>
<keyword evidence="2" id="KW-0805">Transcription regulation</keyword>
<dbReference type="InterPro" id="IPR014284">
    <property type="entry name" value="RNA_pol_sigma-70_dom"/>
</dbReference>
<dbReference type="PANTHER" id="PTHR43133">
    <property type="entry name" value="RNA POLYMERASE ECF-TYPE SIGMA FACTO"/>
    <property type="match status" value="1"/>
</dbReference>
<dbReference type="SUPFAM" id="SSF88946">
    <property type="entry name" value="Sigma2 domain of RNA polymerase sigma factors"/>
    <property type="match status" value="1"/>
</dbReference>
<dbReference type="Pfam" id="PF04542">
    <property type="entry name" value="Sigma70_r2"/>
    <property type="match status" value="1"/>
</dbReference>
<dbReference type="Gene3D" id="1.10.10.10">
    <property type="entry name" value="Winged helix-like DNA-binding domain superfamily/Winged helix DNA-binding domain"/>
    <property type="match status" value="1"/>
</dbReference>
<dbReference type="AlphaFoldDB" id="A0A2G5P5Q4"/>
<evidence type="ECO:0000256" key="3">
    <source>
        <dbReference type="ARBA" id="ARBA00023082"/>
    </source>
</evidence>
<dbReference type="RefSeq" id="WP_090586426.1">
    <property type="nucleotide sequence ID" value="NZ_CP104302.1"/>
</dbReference>
<dbReference type="InterPro" id="IPR007627">
    <property type="entry name" value="RNA_pol_sigma70_r2"/>
</dbReference>
<dbReference type="PANTHER" id="PTHR43133:SF50">
    <property type="entry name" value="ECF RNA POLYMERASE SIGMA FACTOR SIGM"/>
    <property type="match status" value="1"/>
</dbReference>
<dbReference type="GO" id="GO:0006352">
    <property type="term" value="P:DNA-templated transcription initiation"/>
    <property type="evidence" value="ECO:0007669"/>
    <property type="project" value="InterPro"/>
</dbReference>
<evidence type="ECO:0000259" key="6">
    <source>
        <dbReference type="Pfam" id="PF04542"/>
    </source>
</evidence>
<organism evidence="8 9">
    <name type="scientific">Mycolicibacterium brumae</name>
    <dbReference type="NCBI Taxonomy" id="85968"/>
    <lineage>
        <taxon>Bacteria</taxon>
        <taxon>Bacillati</taxon>
        <taxon>Actinomycetota</taxon>
        <taxon>Actinomycetes</taxon>
        <taxon>Mycobacteriales</taxon>
        <taxon>Mycobacteriaceae</taxon>
        <taxon>Mycolicibacterium</taxon>
    </lineage>
</organism>
<evidence type="ECO:0000256" key="4">
    <source>
        <dbReference type="ARBA" id="ARBA00023125"/>
    </source>
</evidence>
<accession>A0A2G5P5Q4</accession>
<gene>
    <name evidence="8" type="ORF">CQY22_016305</name>
</gene>
<dbReference type="Gene3D" id="1.10.1740.10">
    <property type="match status" value="1"/>
</dbReference>
<feature type="domain" description="RNA polymerase sigma factor 70 region 4 type 2" evidence="7">
    <location>
        <begin position="121"/>
        <end position="171"/>
    </location>
</feature>
<dbReference type="STRING" id="85968.GCA_900073015_00815"/>
<keyword evidence="9" id="KW-1185">Reference proteome</keyword>
<proteinExistence type="inferred from homology"/>
<dbReference type="InterPro" id="IPR039425">
    <property type="entry name" value="RNA_pol_sigma-70-like"/>
</dbReference>
<keyword evidence="3" id="KW-0731">Sigma factor</keyword>
<dbReference type="InterPro" id="IPR013249">
    <property type="entry name" value="RNA_pol_sigma70_r4_t2"/>
</dbReference>
<evidence type="ECO:0000313" key="8">
    <source>
        <dbReference type="EMBL" id="PIB73596.1"/>
    </source>
</evidence>
<dbReference type="GO" id="GO:0016987">
    <property type="term" value="F:sigma factor activity"/>
    <property type="evidence" value="ECO:0007669"/>
    <property type="project" value="UniProtKB-KW"/>
</dbReference>
<dbReference type="OrthoDB" id="9780326at2"/>
<dbReference type="EMBL" id="PDCN02000027">
    <property type="protein sequence ID" value="PIB73596.1"/>
    <property type="molecule type" value="Genomic_DNA"/>
</dbReference>
<reference evidence="8 9" key="1">
    <citation type="journal article" date="2017" name="Infect. Genet. Evol.">
        <title>The new phylogeny of the genus Mycobacterium: The old and the news.</title>
        <authorList>
            <person name="Tortoli E."/>
            <person name="Fedrizzi T."/>
            <person name="Meehan C.J."/>
            <person name="Trovato A."/>
            <person name="Grottola A."/>
            <person name="Giacobazzi E."/>
            <person name="Serpini G.F."/>
            <person name="Tagliazucchi S."/>
            <person name="Fabio A."/>
            <person name="Bettua C."/>
            <person name="Bertorelli R."/>
            <person name="Frascaro F."/>
            <person name="De Sanctis V."/>
            <person name="Pecorari M."/>
            <person name="Jousson O."/>
            <person name="Segata N."/>
            <person name="Cirillo D.M."/>
        </authorList>
    </citation>
    <scope>NUCLEOTIDE SEQUENCE [LARGE SCALE GENOMIC DNA]</scope>
    <source>
        <strain evidence="8 9">CIP1034565</strain>
    </source>
</reference>
<dbReference type="SUPFAM" id="SSF88659">
    <property type="entry name" value="Sigma3 and sigma4 domains of RNA polymerase sigma factors"/>
    <property type="match status" value="1"/>
</dbReference>
<evidence type="ECO:0000256" key="2">
    <source>
        <dbReference type="ARBA" id="ARBA00023015"/>
    </source>
</evidence>
<evidence type="ECO:0000256" key="5">
    <source>
        <dbReference type="ARBA" id="ARBA00023163"/>
    </source>
</evidence>
<comment type="similarity">
    <text evidence="1">Belongs to the sigma-70 factor family. ECF subfamily.</text>
</comment>
<protein>
    <submittedName>
        <fullName evidence="8">RNA polymerase sigma factor SigM</fullName>
    </submittedName>
</protein>
<dbReference type="Proteomes" id="UP000230551">
    <property type="component" value="Unassembled WGS sequence"/>
</dbReference>
<keyword evidence="5" id="KW-0804">Transcription</keyword>
<name>A0A2G5P5Q4_9MYCO</name>
<evidence type="ECO:0000259" key="7">
    <source>
        <dbReference type="Pfam" id="PF08281"/>
    </source>
</evidence>
<evidence type="ECO:0000256" key="1">
    <source>
        <dbReference type="ARBA" id="ARBA00010641"/>
    </source>
</evidence>
<dbReference type="NCBIfam" id="TIGR02937">
    <property type="entry name" value="sigma70-ECF"/>
    <property type="match status" value="1"/>
</dbReference>
<sequence length="189" mass="20954">MDSFGECRSDAELLAAHVAGDRDAFAQLYSRHHGRLSRLALANTRTREDAADVVQDAMLAAHRAAPTFRQQAAVGSWLYRIVLNSCRDRLRRHRTHPVEPLDEDRVSVPDRCGEVDTAVTVRRALMQLPVEQRAAVLAVDMQGLSVTATARLLGVAEGTVKSRCHRGRRRLALTLADRPPEQRTGTTRA</sequence>
<keyword evidence="4" id="KW-0238">DNA-binding</keyword>
<evidence type="ECO:0000313" key="9">
    <source>
        <dbReference type="Proteomes" id="UP000230551"/>
    </source>
</evidence>
<dbReference type="InterPro" id="IPR013324">
    <property type="entry name" value="RNA_pol_sigma_r3/r4-like"/>
</dbReference>
<dbReference type="NCBIfam" id="NF007225">
    <property type="entry name" value="PRK09643.1"/>
    <property type="match status" value="1"/>
</dbReference>
<feature type="domain" description="RNA polymerase sigma-70 region 2" evidence="6">
    <location>
        <begin position="28"/>
        <end position="94"/>
    </location>
</feature>
<comment type="caution">
    <text evidence="8">The sequence shown here is derived from an EMBL/GenBank/DDBJ whole genome shotgun (WGS) entry which is preliminary data.</text>
</comment>
<dbReference type="InterPro" id="IPR036388">
    <property type="entry name" value="WH-like_DNA-bd_sf"/>
</dbReference>